<reference evidence="6 7" key="1">
    <citation type="submission" date="2019-02" db="EMBL/GenBank/DDBJ databases">
        <title>Deep-cultivation of Planctomycetes and their phenomic and genomic characterization uncovers novel biology.</title>
        <authorList>
            <person name="Wiegand S."/>
            <person name="Jogler M."/>
            <person name="Boedeker C."/>
            <person name="Pinto D."/>
            <person name="Vollmers J."/>
            <person name="Rivas-Marin E."/>
            <person name="Kohn T."/>
            <person name="Peeters S.H."/>
            <person name="Heuer A."/>
            <person name="Rast P."/>
            <person name="Oberbeckmann S."/>
            <person name="Bunk B."/>
            <person name="Jeske O."/>
            <person name="Meyerdierks A."/>
            <person name="Storesund J.E."/>
            <person name="Kallscheuer N."/>
            <person name="Luecker S."/>
            <person name="Lage O.M."/>
            <person name="Pohl T."/>
            <person name="Merkel B.J."/>
            <person name="Hornburger P."/>
            <person name="Mueller R.-W."/>
            <person name="Bruemmer F."/>
            <person name="Labrenz M."/>
            <person name="Spormann A.M."/>
            <person name="Op den Camp H."/>
            <person name="Overmann J."/>
            <person name="Amann R."/>
            <person name="Jetten M.S.M."/>
            <person name="Mascher T."/>
            <person name="Medema M.H."/>
            <person name="Devos D.P."/>
            <person name="Kaster A.-K."/>
            <person name="Ovreas L."/>
            <person name="Rohde M."/>
            <person name="Galperin M.Y."/>
            <person name="Jogler C."/>
        </authorList>
    </citation>
    <scope>NUCLEOTIDE SEQUENCE [LARGE SCALE GENOMIC DNA]</scope>
    <source>
        <strain evidence="6 7">Pla163</strain>
    </source>
</reference>
<evidence type="ECO:0000256" key="1">
    <source>
        <dbReference type="ARBA" id="ARBA00009986"/>
    </source>
</evidence>
<dbReference type="SUPFAM" id="SSF53720">
    <property type="entry name" value="ALDH-like"/>
    <property type="match status" value="1"/>
</dbReference>
<evidence type="ECO:0000259" key="5">
    <source>
        <dbReference type="Pfam" id="PF00171"/>
    </source>
</evidence>
<dbReference type="FunFam" id="3.40.309.10:FF:000009">
    <property type="entry name" value="Aldehyde dehydrogenase A"/>
    <property type="match status" value="1"/>
</dbReference>
<dbReference type="AlphaFoldDB" id="A0A518CZ79"/>
<name>A0A518CZ79_9BACT</name>
<dbReference type="InterPro" id="IPR029510">
    <property type="entry name" value="Ald_DH_CS_GLU"/>
</dbReference>
<accession>A0A518CZ79</accession>
<dbReference type="InterPro" id="IPR016162">
    <property type="entry name" value="Ald_DH_N"/>
</dbReference>
<dbReference type="PANTHER" id="PTHR11699">
    <property type="entry name" value="ALDEHYDE DEHYDROGENASE-RELATED"/>
    <property type="match status" value="1"/>
</dbReference>
<evidence type="ECO:0000313" key="7">
    <source>
        <dbReference type="Proteomes" id="UP000319342"/>
    </source>
</evidence>
<dbReference type="InterPro" id="IPR015590">
    <property type="entry name" value="Aldehyde_DH_dom"/>
</dbReference>
<evidence type="ECO:0000256" key="2">
    <source>
        <dbReference type="ARBA" id="ARBA00023002"/>
    </source>
</evidence>
<dbReference type="EC" id="1.2.1.8" evidence="6"/>
<dbReference type="Gene3D" id="3.40.605.10">
    <property type="entry name" value="Aldehyde Dehydrogenase, Chain A, domain 1"/>
    <property type="match status" value="1"/>
</dbReference>
<gene>
    <name evidence="6" type="primary">betB1</name>
    <name evidence="6" type="ORF">Pla163_16510</name>
</gene>
<dbReference type="InterPro" id="IPR016161">
    <property type="entry name" value="Ald_DH/histidinol_DH"/>
</dbReference>
<dbReference type="Gene3D" id="3.40.309.10">
    <property type="entry name" value="Aldehyde Dehydrogenase, Chain A, domain 2"/>
    <property type="match status" value="1"/>
</dbReference>
<feature type="active site" evidence="3">
    <location>
        <position position="243"/>
    </location>
</feature>
<dbReference type="Proteomes" id="UP000319342">
    <property type="component" value="Chromosome"/>
</dbReference>
<feature type="domain" description="Aldehyde dehydrogenase" evidence="5">
    <location>
        <begin position="20"/>
        <end position="467"/>
    </location>
</feature>
<dbReference type="PROSITE" id="PS00687">
    <property type="entry name" value="ALDEHYDE_DEHYDR_GLU"/>
    <property type="match status" value="1"/>
</dbReference>
<organism evidence="6 7">
    <name type="scientific">Rohdeia mirabilis</name>
    <dbReference type="NCBI Taxonomy" id="2528008"/>
    <lineage>
        <taxon>Bacteria</taxon>
        <taxon>Pseudomonadati</taxon>
        <taxon>Planctomycetota</taxon>
        <taxon>Planctomycetia</taxon>
        <taxon>Planctomycetia incertae sedis</taxon>
        <taxon>Rohdeia</taxon>
    </lineage>
</organism>
<keyword evidence="2 4" id="KW-0560">Oxidoreductase</keyword>
<protein>
    <submittedName>
        <fullName evidence="6">NAD/NADP-dependent betaine aldehyde dehydrogenase 1</fullName>
        <ecNumber evidence="6">1.2.1.8</ecNumber>
    </submittedName>
</protein>
<evidence type="ECO:0000313" key="6">
    <source>
        <dbReference type="EMBL" id="QDU84540.1"/>
    </source>
</evidence>
<evidence type="ECO:0000256" key="3">
    <source>
        <dbReference type="PROSITE-ProRule" id="PRU10007"/>
    </source>
</evidence>
<comment type="similarity">
    <text evidence="1 4">Belongs to the aldehyde dehydrogenase family.</text>
</comment>
<evidence type="ECO:0000256" key="4">
    <source>
        <dbReference type="RuleBase" id="RU003345"/>
    </source>
</evidence>
<proteinExistence type="inferred from homology"/>
<keyword evidence="7" id="KW-1185">Reference proteome</keyword>
<dbReference type="Pfam" id="PF00171">
    <property type="entry name" value="Aldedh"/>
    <property type="match status" value="1"/>
</dbReference>
<dbReference type="EMBL" id="CP036290">
    <property type="protein sequence ID" value="QDU84540.1"/>
    <property type="molecule type" value="Genomic_DNA"/>
</dbReference>
<dbReference type="InterPro" id="IPR016163">
    <property type="entry name" value="Ald_DH_C"/>
</dbReference>
<dbReference type="GO" id="GO:0008802">
    <property type="term" value="F:betaine-aldehyde dehydrogenase (NAD+) activity"/>
    <property type="evidence" value="ECO:0007669"/>
    <property type="project" value="UniProtKB-EC"/>
</dbReference>
<sequence>MEPLVACRAPVARLFAMDMLRDIDPATGELIAEIPVSSPDQVTAAVARARAAADEWGDVPFDVRAELLLRVAERFDERQDELAQLVTREMGKPFAEARRESSARSKELAGVIETARRALAVEDVSEGSSRTHVVRDPLGVVAAITPWNFPLAMPTSILLPALATGNTVVFKPSEHVPLCGAVLAEIIGGDLPDGVLELVQGAGETGAQLVDADVDMIGFVGSRATGQKIMRAAGGGLKRLVLELGGKDPLIVFADADLEAAAECAVTHSLRNAGQVCCSVERVFVEDSVREEFERLVLAKASKWTHGSGFEPESRMGPMVDDAQRQKVHAQVEDAVARGARLLLGGTLADGPGSFYPATVLADVPDSSVMATEETFGPVVSLSTFDGDEAEAVRLANATRYGLGANVYTGDGERGLRVARRIRSGQVGVNRYLAGSSRAPWVGARESGFGFLGGVEGYRQFTVPKSISIASGG</sequence>
<dbReference type="OrthoDB" id="4503395at2"/>